<sequence length="133" mass="14729">MDGAVHPSLLESVSAWVLIVSFALSLIYEFWRATAKAGTSRYDSMRAFVQGLWLYVLAAIVIVLLFVGVPFAAWIGLVFSVLVILVSIFYYNPKMMPARRPGLFDWFEDLVYTGLAFVTATLLALEVAGLTLS</sequence>
<dbReference type="Proteomes" id="UP000034098">
    <property type="component" value="Unassembled WGS sequence"/>
</dbReference>
<reference evidence="2 3" key="1">
    <citation type="submission" date="2015-02" db="EMBL/GenBank/DDBJ databases">
        <title>Draft genome sequences of ten Microbacterium spp. with emphasis on heavy metal contaminated environments.</title>
        <authorList>
            <person name="Corretto E."/>
        </authorList>
    </citation>
    <scope>NUCLEOTIDE SEQUENCE [LARGE SCALE GENOMIC DNA]</scope>
    <source>
        <strain evidence="2 3">DSM 8608</strain>
    </source>
</reference>
<gene>
    <name evidence="2" type="ORF">RS82_01684</name>
</gene>
<comment type="caution">
    <text evidence="2">The sequence shown here is derived from an EMBL/GenBank/DDBJ whole genome shotgun (WGS) entry which is preliminary data.</text>
</comment>
<feature type="transmembrane region" description="Helical" evidence="1">
    <location>
        <begin position="74"/>
        <end position="91"/>
    </location>
</feature>
<accession>A0A0M2HFX7</accession>
<name>A0A0M2HFX7_MICTR</name>
<dbReference type="RefSeq" id="WP_045298205.1">
    <property type="nucleotide sequence ID" value="NZ_JYJA01000032.1"/>
</dbReference>
<keyword evidence="1" id="KW-0812">Transmembrane</keyword>
<evidence type="ECO:0000313" key="3">
    <source>
        <dbReference type="Proteomes" id="UP000034098"/>
    </source>
</evidence>
<dbReference type="OrthoDB" id="5115483at2"/>
<evidence type="ECO:0000256" key="1">
    <source>
        <dbReference type="SAM" id="Phobius"/>
    </source>
</evidence>
<dbReference type="AlphaFoldDB" id="A0A0M2HFX7"/>
<feature type="transmembrane region" description="Helical" evidence="1">
    <location>
        <begin position="12"/>
        <end position="31"/>
    </location>
</feature>
<keyword evidence="1" id="KW-0472">Membrane</keyword>
<evidence type="ECO:0000313" key="2">
    <source>
        <dbReference type="EMBL" id="KJL43190.1"/>
    </source>
</evidence>
<keyword evidence="1" id="KW-1133">Transmembrane helix</keyword>
<proteinExistence type="predicted"/>
<dbReference type="EMBL" id="JYJA01000032">
    <property type="protein sequence ID" value="KJL43190.1"/>
    <property type="molecule type" value="Genomic_DNA"/>
</dbReference>
<feature type="transmembrane region" description="Helical" evidence="1">
    <location>
        <begin position="111"/>
        <end position="132"/>
    </location>
</feature>
<protein>
    <submittedName>
        <fullName evidence="2">Uncharacterized protein</fullName>
    </submittedName>
</protein>
<dbReference type="PATRIC" id="fig|69370.6.peg.1715"/>
<organism evidence="2 3">
    <name type="scientific">Microbacterium trichothecenolyticum</name>
    <name type="common">Aureobacterium trichothecenolyticum</name>
    <dbReference type="NCBI Taxonomy" id="69370"/>
    <lineage>
        <taxon>Bacteria</taxon>
        <taxon>Bacillati</taxon>
        <taxon>Actinomycetota</taxon>
        <taxon>Actinomycetes</taxon>
        <taxon>Micrococcales</taxon>
        <taxon>Microbacteriaceae</taxon>
        <taxon>Microbacterium</taxon>
    </lineage>
</organism>
<feature type="transmembrane region" description="Helical" evidence="1">
    <location>
        <begin position="52"/>
        <end position="68"/>
    </location>
</feature>
<keyword evidence="3" id="KW-1185">Reference proteome</keyword>